<gene>
    <name evidence="3" type="ORF">Hfx1149_01010</name>
</gene>
<reference evidence="3" key="1">
    <citation type="submission" date="2019-09" db="EMBL/GenBank/DDBJ databases">
        <title>Genomic analysis of Haloferax sp. CBA1149.</title>
        <authorList>
            <person name="Roh S.W."/>
        </authorList>
    </citation>
    <scope>NUCLEOTIDE SEQUENCE</scope>
    <source>
        <strain evidence="3">CBA1149</strain>
    </source>
</reference>
<evidence type="ECO:0000313" key="3">
    <source>
        <dbReference type="EMBL" id="KAB1186684.1"/>
    </source>
</evidence>
<dbReference type="EMBL" id="VZUS01000001">
    <property type="protein sequence ID" value="KAB1186684.1"/>
    <property type="molecule type" value="Genomic_DNA"/>
</dbReference>
<organism evidence="3">
    <name type="scientific">Haloferax sp. CBA1149</name>
    <dbReference type="NCBI Taxonomy" id="2650753"/>
    <lineage>
        <taxon>Archaea</taxon>
        <taxon>Methanobacteriati</taxon>
        <taxon>Methanobacteriota</taxon>
        <taxon>Stenosarchaea group</taxon>
        <taxon>Halobacteria</taxon>
        <taxon>Halobacteriales</taxon>
        <taxon>Haloferacaceae</taxon>
        <taxon>Haloferax</taxon>
    </lineage>
</organism>
<comment type="caution">
    <text evidence="3">The sequence shown here is derived from an EMBL/GenBank/DDBJ whole genome shotgun (WGS) entry which is preliminary data.</text>
</comment>
<dbReference type="AlphaFoldDB" id="A0A643JUE4"/>
<dbReference type="RefSeq" id="WP_151134610.1">
    <property type="nucleotide sequence ID" value="NZ_VZUS01000001.1"/>
</dbReference>
<feature type="domain" description="PA" evidence="2">
    <location>
        <begin position="419"/>
        <end position="496"/>
    </location>
</feature>
<dbReference type="Pfam" id="PF08309">
    <property type="entry name" value="LVIVD"/>
    <property type="match status" value="2"/>
</dbReference>
<proteinExistence type="predicted"/>
<sequence>MSRRKMLTLLGVGGLTGIAGVGSAHPGGVTDDPTESDEHEVHRGLHNHGAPDPSQPLIDLDATHNSVVSSGPSAHVVKNLALVGRGERLLPNGTTDVWALDGYAYIGTFNTPCGTGAGFGSGELVDDLLGPGIAVFDVHNPNKPEYVGSIPSVAGSRTNDVKVANMNSGRILAHSNESCGGGPGGFELYNVDDPLAPQHLAHVQTDDMNAFLRDNFGFTDFGVHNLWFFTQGANDYIAAVVESELGNFQIYDITDPSNPVFVSGWGAESLFDSNVDWASTTDFGLILEADAYLFSGYGSSQNRFLHDIVVNEDGTRAYLANWDAGLVLLDISDPANPTLVSQAIEPSVGDGEVNSHQAFPNEDGSIVVETEEDFDPFTLTFDITSGPDADEYPAAEGAITSPIVELPGGEMSGPTTYVGLACDAATVPPAPSPDHVAVIQRGVCAFSQKAQNIVDAGYAGMVVFNDEARGDALVTMGGTAVDTPGLFVGHSTGLKILGVGSAADLVVGAAGESVSATAEPQRWGNVRIWDYSDESNPDLLSEFDTVCSANPSDPSCDPRGTYSVHNIIVEDDMVYISWYSDGVLIVDISDPANPVEVARYSPGGQEFEDQNGGIQDVWGIDKEKNSPWIYASDRNGGLYVLKELGSGSEKRNNRN</sequence>
<dbReference type="Gene3D" id="3.50.30.30">
    <property type="match status" value="1"/>
</dbReference>
<protein>
    <recommendedName>
        <fullName evidence="2">PA domain-containing protein</fullName>
    </recommendedName>
</protein>
<accession>A0A643JUE4</accession>
<name>A0A643JUE4_9EURY</name>
<dbReference type="InterPro" id="IPR046450">
    <property type="entry name" value="PA_dom_sf"/>
</dbReference>
<dbReference type="SUPFAM" id="SSF101908">
    <property type="entry name" value="Putative isomerase YbhE"/>
    <property type="match status" value="1"/>
</dbReference>
<dbReference type="SUPFAM" id="SSF52025">
    <property type="entry name" value="PA domain"/>
    <property type="match status" value="1"/>
</dbReference>
<feature type="region of interest" description="Disordered" evidence="1">
    <location>
        <begin position="21"/>
        <end position="55"/>
    </location>
</feature>
<dbReference type="Pfam" id="PF02225">
    <property type="entry name" value="PA"/>
    <property type="match status" value="1"/>
</dbReference>
<dbReference type="InterPro" id="IPR013211">
    <property type="entry name" value="LVIVD"/>
</dbReference>
<evidence type="ECO:0000256" key="1">
    <source>
        <dbReference type="SAM" id="MobiDB-lite"/>
    </source>
</evidence>
<dbReference type="InterPro" id="IPR003137">
    <property type="entry name" value="PA_domain"/>
</dbReference>
<evidence type="ECO:0000259" key="2">
    <source>
        <dbReference type="Pfam" id="PF02225"/>
    </source>
</evidence>